<feature type="compositionally biased region" description="Polar residues" evidence="9">
    <location>
        <begin position="168"/>
        <end position="181"/>
    </location>
</feature>
<dbReference type="PANTHER" id="PTHR31089:SF66">
    <property type="entry name" value="DOF-TYPE ZINC FINGER DNA-BINDING FAMILY PROTEIN"/>
    <property type="match status" value="1"/>
</dbReference>
<evidence type="ECO:0000256" key="6">
    <source>
        <dbReference type="ARBA" id="ARBA00023163"/>
    </source>
</evidence>
<keyword evidence="12" id="KW-1185">Reference proteome</keyword>
<proteinExistence type="predicted"/>
<dbReference type="PROSITE" id="PS01361">
    <property type="entry name" value="ZF_DOF_1"/>
    <property type="match status" value="1"/>
</dbReference>
<evidence type="ECO:0000256" key="8">
    <source>
        <dbReference type="PROSITE-ProRule" id="PRU00071"/>
    </source>
</evidence>
<comment type="caution">
    <text evidence="11">The sequence shown here is derived from an EMBL/GenBank/DDBJ whole genome shotgun (WGS) entry which is preliminary data.</text>
</comment>
<sequence>MSRQNLAPEVNDPAIQLFGRNIAIPDSHLSCDSAEPQSPAATSESTDTFSGSRNAEIENCNTGNFNGEEDGEKVKSRAAGCYSGSQEKAFKKPDKVLPCPRCFSMETKFCYFNNYNVNQPRHYCKSCQRYWTAGGTIRNIPVGAGRRKNKHASSQFQVVVNSGDHFHSSPTQLSSPAGSSTETREGLRADGGAPLCESVVTMLTLRDPKNPLDYSADASGERMGLSSPESEISNKAEQVPGPLLAYPWNSFWNGMAYGGDGGGHAVLVPWCSPAMATDPRFCTPRIAFPFVHPSCWGWDARAWNLPPATAPSDGGCSGNSSPSLGKHSRDGNSDGGEKPEKSLWYPKTLRVDDPEEAARSSIWTTLGIKPRRKEEPSSKVGVFEAFPSRTGGDPDSSEADRVLQANPAALSRFQRSVESEEEEARLNAVTTEEQHTANTQIHPSCVLLCSSLLEAWKNKLCA</sequence>
<name>A0AAD3SBL8_NEPGR</name>
<evidence type="ECO:0000313" key="11">
    <source>
        <dbReference type="EMBL" id="GMH07856.1"/>
    </source>
</evidence>
<feature type="domain" description="Dof-type" evidence="10">
    <location>
        <begin position="97"/>
        <end position="151"/>
    </location>
</feature>
<dbReference type="GO" id="GO:0005634">
    <property type="term" value="C:nucleus"/>
    <property type="evidence" value="ECO:0007669"/>
    <property type="project" value="UniProtKB-SubCell"/>
</dbReference>
<keyword evidence="6" id="KW-0804">Transcription</keyword>
<protein>
    <recommendedName>
        <fullName evidence="10">Dof-type domain-containing protein</fullName>
    </recommendedName>
</protein>
<dbReference type="InterPro" id="IPR003851">
    <property type="entry name" value="Znf_Dof"/>
</dbReference>
<keyword evidence="7 8" id="KW-0539">Nucleus</keyword>
<evidence type="ECO:0000256" key="3">
    <source>
        <dbReference type="ARBA" id="ARBA00022833"/>
    </source>
</evidence>
<dbReference type="GO" id="GO:0003700">
    <property type="term" value="F:DNA-binding transcription factor activity"/>
    <property type="evidence" value="ECO:0007669"/>
    <property type="project" value="InterPro"/>
</dbReference>
<evidence type="ECO:0000313" key="12">
    <source>
        <dbReference type="Proteomes" id="UP001279734"/>
    </source>
</evidence>
<dbReference type="AlphaFoldDB" id="A0AAD3SBL8"/>
<comment type="subcellular location">
    <subcellularLocation>
        <location evidence="8">Nucleus</location>
    </subcellularLocation>
</comment>
<dbReference type="PROSITE" id="PS50884">
    <property type="entry name" value="ZF_DOF_2"/>
    <property type="match status" value="1"/>
</dbReference>
<dbReference type="GO" id="GO:0003677">
    <property type="term" value="F:DNA binding"/>
    <property type="evidence" value="ECO:0007669"/>
    <property type="project" value="UniProtKB-UniRule"/>
</dbReference>
<evidence type="ECO:0000259" key="10">
    <source>
        <dbReference type="PROSITE" id="PS50884"/>
    </source>
</evidence>
<evidence type="ECO:0000256" key="5">
    <source>
        <dbReference type="ARBA" id="ARBA00023125"/>
    </source>
</evidence>
<feature type="region of interest" description="Disordered" evidence="9">
    <location>
        <begin position="165"/>
        <end position="188"/>
    </location>
</feature>
<evidence type="ECO:0000256" key="1">
    <source>
        <dbReference type="ARBA" id="ARBA00022723"/>
    </source>
</evidence>
<evidence type="ECO:0000256" key="2">
    <source>
        <dbReference type="ARBA" id="ARBA00022771"/>
    </source>
</evidence>
<dbReference type="Proteomes" id="UP001279734">
    <property type="component" value="Unassembled WGS sequence"/>
</dbReference>
<keyword evidence="3" id="KW-0862">Zinc</keyword>
<dbReference type="EMBL" id="BSYO01000007">
    <property type="protein sequence ID" value="GMH07856.1"/>
    <property type="molecule type" value="Genomic_DNA"/>
</dbReference>
<feature type="region of interest" description="Disordered" evidence="9">
    <location>
        <begin position="310"/>
        <end position="349"/>
    </location>
</feature>
<keyword evidence="1" id="KW-0479">Metal-binding</keyword>
<keyword evidence="5 8" id="KW-0238">DNA-binding</keyword>
<dbReference type="GO" id="GO:0008270">
    <property type="term" value="F:zinc ion binding"/>
    <property type="evidence" value="ECO:0007669"/>
    <property type="project" value="UniProtKB-KW"/>
</dbReference>
<evidence type="ECO:0000256" key="4">
    <source>
        <dbReference type="ARBA" id="ARBA00023015"/>
    </source>
</evidence>
<gene>
    <name evidence="11" type="ORF">Nepgr_009696</name>
</gene>
<organism evidence="11 12">
    <name type="scientific">Nepenthes gracilis</name>
    <name type="common">Slender pitcher plant</name>
    <dbReference type="NCBI Taxonomy" id="150966"/>
    <lineage>
        <taxon>Eukaryota</taxon>
        <taxon>Viridiplantae</taxon>
        <taxon>Streptophyta</taxon>
        <taxon>Embryophyta</taxon>
        <taxon>Tracheophyta</taxon>
        <taxon>Spermatophyta</taxon>
        <taxon>Magnoliopsida</taxon>
        <taxon>eudicotyledons</taxon>
        <taxon>Gunneridae</taxon>
        <taxon>Pentapetalae</taxon>
        <taxon>Caryophyllales</taxon>
        <taxon>Nepenthaceae</taxon>
        <taxon>Nepenthes</taxon>
    </lineage>
</organism>
<feature type="region of interest" description="Disordered" evidence="9">
    <location>
        <begin position="215"/>
        <end position="234"/>
    </location>
</feature>
<dbReference type="PANTHER" id="PTHR31089">
    <property type="entry name" value="CYCLIC DOF FACTOR 2"/>
    <property type="match status" value="1"/>
</dbReference>
<feature type="compositionally biased region" description="Basic and acidic residues" evidence="9">
    <location>
        <begin position="327"/>
        <end position="341"/>
    </location>
</feature>
<keyword evidence="2 8" id="KW-0863">Zinc-finger</keyword>
<keyword evidence="4" id="KW-0805">Transcription regulation</keyword>
<evidence type="ECO:0000256" key="9">
    <source>
        <dbReference type="SAM" id="MobiDB-lite"/>
    </source>
</evidence>
<reference evidence="11" key="1">
    <citation type="submission" date="2023-05" db="EMBL/GenBank/DDBJ databases">
        <title>Nepenthes gracilis genome sequencing.</title>
        <authorList>
            <person name="Fukushima K."/>
        </authorList>
    </citation>
    <scope>NUCLEOTIDE SEQUENCE</scope>
    <source>
        <strain evidence="11">SING2019-196</strain>
    </source>
</reference>
<feature type="compositionally biased region" description="Polar residues" evidence="9">
    <location>
        <begin position="35"/>
        <end position="53"/>
    </location>
</feature>
<dbReference type="Pfam" id="PF02701">
    <property type="entry name" value="Zn_ribbon_Dof"/>
    <property type="match status" value="1"/>
</dbReference>
<accession>A0AAD3SBL8</accession>
<dbReference type="InterPro" id="IPR045174">
    <property type="entry name" value="Dof"/>
</dbReference>
<evidence type="ECO:0000256" key="7">
    <source>
        <dbReference type="ARBA" id="ARBA00023242"/>
    </source>
</evidence>
<feature type="region of interest" description="Disordered" evidence="9">
    <location>
        <begin position="28"/>
        <end position="53"/>
    </location>
</feature>